<dbReference type="OrthoDB" id="5826794at2759"/>
<dbReference type="AlphaFoldDB" id="A0A3P7M1K8"/>
<evidence type="ECO:0000313" key="1">
    <source>
        <dbReference type="EMBL" id="VDM85158.1"/>
    </source>
</evidence>
<accession>A0A3P7M1K8</accession>
<sequence length="143" mass="16584">MNFAFFQCTFFRLFFEKINNFVNLLVKNLIHGGELNLIQLKTLLRPAALLCDAKDYWNDGPKMNDAIRKLHGSQQLTGDVHFDSGGEREDLVYYGIGRINSQFVKVPSSQMHISCKTLFRQTGFLEKTNKKIWEEYNASKDKK</sequence>
<gene>
    <name evidence="1" type="ORF">SVUK_LOCUS20156</name>
</gene>
<dbReference type="Proteomes" id="UP000270094">
    <property type="component" value="Unassembled WGS sequence"/>
</dbReference>
<name>A0A3P7M1K8_STRVU</name>
<reference evidence="1 2" key="1">
    <citation type="submission" date="2018-11" db="EMBL/GenBank/DDBJ databases">
        <authorList>
            <consortium name="Pathogen Informatics"/>
        </authorList>
    </citation>
    <scope>NUCLEOTIDE SEQUENCE [LARGE SCALE GENOMIC DNA]</scope>
</reference>
<evidence type="ECO:0000313" key="2">
    <source>
        <dbReference type="Proteomes" id="UP000270094"/>
    </source>
</evidence>
<protein>
    <submittedName>
        <fullName evidence="1">Uncharacterized protein</fullName>
    </submittedName>
</protein>
<dbReference type="EMBL" id="UYYB01136868">
    <property type="protein sequence ID" value="VDM85158.1"/>
    <property type="molecule type" value="Genomic_DNA"/>
</dbReference>
<keyword evidence="2" id="KW-1185">Reference proteome</keyword>
<organism evidence="1 2">
    <name type="scientific">Strongylus vulgaris</name>
    <name type="common">Blood worm</name>
    <dbReference type="NCBI Taxonomy" id="40348"/>
    <lineage>
        <taxon>Eukaryota</taxon>
        <taxon>Metazoa</taxon>
        <taxon>Ecdysozoa</taxon>
        <taxon>Nematoda</taxon>
        <taxon>Chromadorea</taxon>
        <taxon>Rhabditida</taxon>
        <taxon>Rhabditina</taxon>
        <taxon>Rhabditomorpha</taxon>
        <taxon>Strongyloidea</taxon>
        <taxon>Strongylidae</taxon>
        <taxon>Strongylus</taxon>
    </lineage>
</organism>
<dbReference type="Gene3D" id="3.40.50.2300">
    <property type="match status" value="1"/>
</dbReference>
<proteinExistence type="predicted"/>